<feature type="compositionally biased region" description="Basic and acidic residues" evidence="1">
    <location>
        <begin position="291"/>
        <end position="303"/>
    </location>
</feature>
<feature type="domain" description="PEHE" evidence="2">
    <location>
        <begin position="104"/>
        <end position="243"/>
    </location>
</feature>
<protein>
    <recommendedName>
        <fullName evidence="2">PEHE domain-containing protein</fullName>
    </recommendedName>
</protein>
<feature type="region of interest" description="Disordered" evidence="1">
    <location>
        <begin position="201"/>
        <end position="225"/>
    </location>
</feature>
<evidence type="ECO:0000259" key="2">
    <source>
        <dbReference type="SMART" id="SM01300"/>
    </source>
</evidence>
<accession>A0ABR1JSY1</accession>
<organism evidence="3 4">
    <name type="scientific">Marasmiellus scandens</name>
    <dbReference type="NCBI Taxonomy" id="2682957"/>
    <lineage>
        <taxon>Eukaryota</taxon>
        <taxon>Fungi</taxon>
        <taxon>Dikarya</taxon>
        <taxon>Basidiomycota</taxon>
        <taxon>Agaricomycotina</taxon>
        <taxon>Agaricomycetes</taxon>
        <taxon>Agaricomycetidae</taxon>
        <taxon>Agaricales</taxon>
        <taxon>Marasmiineae</taxon>
        <taxon>Omphalotaceae</taxon>
        <taxon>Marasmiellus</taxon>
    </lineage>
</organism>
<proteinExistence type="predicted"/>
<feature type="region of interest" description="Disordered" evidence="1">
    <location>
        <begin position="248"/>
        <end position="451"/>
    </location>
</feature>
<evidence type="ECO:0000313" key="4">
    <source>
        <dbReference type="Proteomes" id="UP001498398"/>
    </source>
</evidence>
<feature type="compositionally biased region" description="Basic and acidic residues" evidence="1">
    <location>
        <begin position="636"/>
        <end position="648"/>
    </location>
</feature>
<reference evidence="3 4" key="1">
    <citation type="submission" date="2024-01" db="EMBL/GenBank/DDBJ databases">
        <title>A draft genome for the cacao thread blight pathogen Marasmiellus scandens.</title>
        <authorList>
            <person name="Baruah I.K."/>
            <person name="Leung J."/>
            <person name="Bukari Y."/>
            <person name="Amoako-Attah I."/>
            <person name="Meinhardt L.W."/>
            <person name="Bailey B.A."/>
            <person name="Cohen S.P."/>
        </authorList>
    </citation>
    <scope>NUCLEOTIDE SEQUENCE [LARGE SCALE GENOMIC DNA]</scope>
    <source>
        <strain evidence="3 4">GH-19</strain>
    </source>
</reference>
<feature type="compositionally biased region" description="Basic and acidic residues" evidence="1">
    <location>
        <begin position="581"/>
        <end position="597"/>
    </location>
</feature>
<sequence length="662" mass="73160">MDTPSPSSATQLPQRRVLPSRSRRAGPGAGVGNCDADQMILDTHKRKLEDVPLIPENTRFFLTTSAALSPPEASSSRITINKRSEDRYFDRPEVIKAFRQQTNIETPEFTDIKDTQEVLSRFRARDTDEATMDTSDAAYERRHRKYETMEKRQRLRELEKLKHEQYKLKERIEQLRSMDPNAFLTLPASCFTPVPGHVPVGDDESSANASSSNVNGAAAIQEGERRRKEMLEVASMLEERYRILLPPERHVRKGPPPVPVDLPEPPTSRPSSVRPPKRPPMDDGGPDMDADDHVVAPPEEKIKLKLKLPPKRQSDTNKRAPKKVHGPSPPATIEDILPFPPSIPESASTATPERANSELVLASAPSDTMDGLPSLTDTPMSSPAIAVLEPTAEAVDGDRVPNASSSKASGKNRGRGRPRTSDGQSLKKYHKTVHPPADMPLETASASMPLGRDTSIPPITTLGSGDSISVPIPSKPPRERPPPKKAPVCQLVVVAKRSAGVANPRSNIRHNMAFGFKVPPELDMELTYELPLWLLMDEEFQKRAAKYHPNTGVLDPDFHLDPQFIDDVRRASTEPDEEGNVEMKDSSKVSVEEKRDSIDDDADESTGKGKGTKDVVNVQAGKVEVDDELSSLDSDSIEKDEPRARNDDIESEDELIASRNDR</sequence>
<evidence type="ECO:0000256" key="1">
    <source>
        <dbReference type="SAM" id="MobiDB-lite"/>
    </source>
</evidence>
<feature type="compositionally biased region" description="Low complexity" evidence="1">
    <location>
        <begin position="206"/>
        <end position="219"/>
    </location>
</feature>
<feature type="region of interest" description="Disordered" evidence="1">
    <location>
        <begin position="571"/>
        <end position="662"/>
    </location>
</feature>
<dbReference type="InterPro" id="IPR029332">
    <property type="entry name" value="PEHE_dom"/>
</dbReference>
<comment type="caution">
    <text evidence="3">The sequence shown here is derived from an EMBL/GenBank/DDBJ whole genome shotgun (WGS) entry which is preliminary data.</text>
</comment>
<dbReference type="EMBL" id="JBANRG010000006">
    <property type="protein sequence ID" value="KAK7465442.1"/>
    <property type="molecule type" value="Genomic_DNA"/>
</dbReference>
<feature type="compositionally biased region" description="Pro residues" evidence="1">
    <location>
        <begin position="254"/>
        <end position="268"/>
    </location>
</feature>
<feature type="compositionally biased region" description="Polar residues" evidence="1">
    <location>
        <begin position="1"/>
        <end position="13"/>
    </location>
</feature>
<dbReference type="Proteomes" id="UP001498398">
    <property type="component" value="Unassembled WGS sequence"/>
</dbReference>
<evidence type="ECO:0000313" key="3">
    <source>
        <dbReference type="EMBL" id="KAK7465442.1"/>
    </source>
</evidence>
<dbReference type="SMART" id="SM01300">
    <property type="entry name" value="PEHE"/>
    <property type="match status" value="1"/>
</dbReference>
<gene>
    <name evidence="3" type="ORF">VKT23_005420</name>
</gene>
<name>A0ABR1JSY1_9AGAR</name>
<feature type="region of interest" description="Disordered" evidence="1">
    <location>
        <begin position="1"/>
        <end position="36"/>
    </location>
</feature>
<keyword evidence="4" id="KW-1185">Reference proteome</keyword>